<dbReference type="Proteomes" id="UP000008064">
    <property type="component" value="Unassembled WGS sequence"/>
</dbReference>
<feature type="region of interest" description="Disordered" evidence="1">
    <location>
        <begin position="202"/>
        <end position="234"/>
    </location>
</feature>
<dbReference type="PANTHER" id="PTHR28147:SF1">
    <property type="entry name" value="N-GLYCOSYLATION PROTEIN EOS1"/>
    <property type="match status" value="1"/>
</dbReference>
<dbReference type="GO" id="GO:0006487">
    <property type="term" value="P:protein N-linked glycosylation"/>
    <property type="evidence" value="ECO:0007669"/>
    <property type="project" value="TreeGrafter"/>
</dbReference>
<feature type="compositionally biased region" description="Polar residues" evidence="1">
    <location>
        <begin position="164"/>
        <end position="173"/>
    </location>
</feature>
<organism>
    <name type="scientific">Serpula lacrymans var. lacrymans (strain S7.9)</name>
    <name type="common">Dry rot fungus</name>
    <dbReference type="NCBI Taxonomy" id="578457"/>
    <lineage>
        <taxon>Eukaryota</taxon>
        <taxon>Fungi</taxon>
        <taxon>Dikarya</taxon>
        <taxon>Basidiomycota</taxon>
        <taxon>Agaricomycotina</taxon>
        <taxon>Agaricomycetes</taxon>
        <taxon>Agaricomycetidae</taxon>
        <taxon>Boletales</taxon>
        <taxon>Coniophorineae</taxon>
        <taxon>Serpulaceae</taxon>
        <taxon>Serpula</taxon>
    </lineage>
</organism>
<feature type="region of interest" description="Disordered" evidence="1">
    <location>
        <begin position="1"/>
        <end position="183"/>
    </location>
</feature>
<dbReference type="GO" id="GO:0005789">
    <property type="term" value="C:endoplasmic reticulum membrane"/>
    <property type="evidence" value="ECO:0007669"/>
    <property type="project" value="InterPro"/>
</dbReference>
<feature type="non-terminal residue" evidence="2">
    <location>
        <position position="487"/>
    </location>
</feature>
<feature type="region of interest" description="Disordered" evidence="1">
    <location>
        <begin position="429"/>
        <end position="487"/>
    </location>
</feature>
<dbReference type="InterPro" id="IPR021100">
    <property type="entry name" value="N-glycosylation_EOS1"/>
</dbReference>
<name>F8P218_SERL9</name>
<dbReference type="RefSeq" id="XP_007320436.1">
    <property type="nucleotide sequence ID" value="XM_007320374.1"/>
</dbReference>
<dbReference type="AlphaFoldDB" id="F8P218"/>
<protein>
    <submittedName>
        <fullName evidence="2">Uncharacterized protein</fullName>
    </submittedName>
</protein>
<reference evidence="2" key="1">
    <citation type="submission" date="2011-04" db="EMBL/GenBank/DDBJ databases">
        <title>Evolution of plant cell wall degrading machinery underlies the functional diversity of forest fungi.</title>
        <authorList>
            <consortium name="US DOE Joint Genome Institute (JGI-PGF)"/>
            <person name="Eastwood D.C."/>
            <person name="Floudas D."/>
            <person name="Binder M."/>
            <person name="Majcherczyk A."/>
            <person name="Schneider P."/>
            <person name="Aerts A."/>
            <person name="Asiegbu F.O."/>
            <person name="Baker S.E."/>
            <person name="Barry K."/>
            <person name="Bendiksby M."/>
            <person name="Blumentritt M."/>
            <person name="Coutinho P.M."/>
            <person name="Cullen D."/>
            <person name="Cullen D."/>
            <person name="Gathman A."/>
            <person name="Goodell B."/>
            <person name="Henrissat B."/>
            <person name="Ihrmark K."/>
            <person name="Kauserud H."/>
            <person name="Kohler A."/>
            <person name="LaButti K."/>
            <person name="Lapidus A."/>
            <person name="Lavin J.L."/>
            <person name="Lee Y.-H."/>
            <person name="Lindquist E."/>
            <person name="Lilly W."/>
            <person name="Lucas S."/>
            <person name="Morin E."/>
            <person name="Murat C."/>
            <person name="Oguiza J.A."/>
            <person name="Park J."/>
            <person name="Pisabarro A.G."/>
            <person name="Riley R."/>
            <person name="Rosling A."/>
            <person name="Salamov A."/>
            <person name="Schmidt O."/>
            <person name="Schmutz J."/>
            <person name="Skrede I."/>
            <person name="Stenlid J."/>
            <person name="Wiebenga A."/>
            <person name="Xie X."/>
            <person name="Kues U."/>
            <person name="Hibbett D.S."/>
            <person name="Hoffmeister D."/>
            <person name="Hogberg N."/>
            <person name="Martin F."/>
            <person name="Grigoriev I.V."/>
            <person name="Watkinson S.C."/>
        </authorList>
    </citation>
    <scope>NUCLEOTIDE SEQUENCE</scope>
    <source>
        <strain evidence="2">S7.9</strain>
    </source>
</reference>
<dbReference type="GO" id="GO:0034599">
    <property type="term" value="P:cellular response to oxidative stress"/>
    <property type="evidence" value="ECO:0007669"/>
    <property type="project" value="InterPro"/>
</dbReference>
<dbReference type="Pfam" id="PF12326">
    <property type="entry name" value="EOS1"/>
    <property type="match status" value="2"/>
</dbReference>
<feature type="compositionally biased region" description="Low complexity" evidence="1">
    <location>
        <begin position="463"/>
        <end position="474"/>
    </location>
</feature>
<feature type="non-terminal residue" evidence="2">
    <location>
        <position position="1"/>
    </location>
</feature>
<dbReference type="EMBL" id="GL945436">
    <property type="protein sequence ID" value="EGO23196.1"/>
    <property type="molecule type" value="Genomic_DNA"/>
</dbReference>
<feature type="compositionally biased region" description="Polar residues" evidence="1">
    <location>
        <begin position="28"/>
        <end position="37"/>
    </location>
</feature>
<dbReference type="GeneID" id="18811670"/>
<evidence type="ECO:0000256" key="1">
    <source>
        <dbReference type="SAM" id="MobiDB-lite"/>
    </source>
</evidence>
<dbReference type="OrthoDB" id="2139606at2759"/>
<dbReference type="KEGG" id="sla:SERLADRAFT_394330"/>
<proteinExistence type="predicted"/>
<feature type="compositionally biased region" description="Low complexity" evidence="1">
    <location>
        <begin position="53"/>
        <end position="77"/>
    </location>
</feature>
<sequence>RSSSYSHHLRLTPAFDNSISPDTHRHTLSASPSTNFLFTPADAYPVSRRPRPTKSSSASSSASSPSYPSTPRTPTKSASSPLLRAPHYHQPATSKSAPDTQHIRMRTFHHPPNYQSEDDEDTDVNPGEGTPIYTAWRSRTWSNSAGDLTRPSTRDPASRASPRPDNSSASEGNTVLPKRLNGTSAGLSTSLRAFVGSSWRGKTKSAHITTKAGQLGAGETETEADEPPRHLPTTRILPASAPLVPQSTLTSVLFEASRLLSVVPALVGAVVNIWSIWRPPRGIIHNSDSSPECQWDKWGRQTLPDRGDYFIAVLWAILTAAQCLALTTGLLRRWQAYYPPLPTLIRLLALQAICWPATHFTLNVLGSLGANADCFLDRSVSRGALELELDTILLRWTTVRPEVCWAVIGTTTCVSRSIQIWVTSNLVATPSRASSPSKPGYASKHTSSSSCTSEMSRRGGSNGSSNSRLNLNSGAGQGVGKGMIPPI</sequence>
<feature type="compositionally biased region" description="Low complexity" evidence="1">
    <location>
        <begin position="443"/>
        <end position="454"/>
    </location>
</feature>
<dbReference type="PANTHER" id="PTHR28147">
    <property type="entry name" value="N-GLYCOSYLATION PROTEIN EOS1"/>
    <property type="match status" value="1"/>
</dbReference>
<accession>F8P218</accession>
<dbReference type="HOGENOM" id="CLU_560914_0_0_1"/>
<feature type="compositionally biased region" description="Polar residues" evidence="1">
    <location>
        <begin position="137"/>
        <end position="146"/>
    </location>
</feature>
<gene>
    <name evidence="2" type="ORF">SERLADRAFT_394330</name>
</gene>
<evidence type="ECO:0000313" key="2">
    <source>
        <dbReference type="EMBL" id="EGO23196.1"/>
    </source>
</evidence>